<dbReference type="AlphaFoldDB" id="A0A5R9KVX3"/>
<dbReference type="CDD" id="cd06558">
    <property type="entry name" value="crotonase-like"/>
    <property type="match status" value="1"/>
</dbReference>
<dbReference type="Gene3D" id="3.90.226.10">
    <property type="entry name" value="2-enoyl-CoA Hydratase, Chain A, domain 1"/>
    <property type="match status" value="1"/>
</dbReference>
<reference evidence="4 5" key="1">
    <citation type="submission" date="2019-05" db="EMBL/GenBank/DDBJ databases">
        <authorList>
            <person name="Qu J.-H."/>
        </authorList>
    </citation>
    <scope>NUCLEOTIDE SEQUENCE [LARGE SCALE GENOMIC DNA]</scope>
    <source>
        <strain evidence="4 5">T17</strain>
    </source>
</reference>
<comment type="caution">
    <text evidence="4">The sequence shown here is derived from an EMBL/GenBank/DDBJ whole genome shotgun (WGS) entry which is preliminary data.</text>
</comment>
<evidence type="ECO:0000313" key="4">
    <source>
        <dbReference type="EMBL" id="TLV00318.1"/>
    </source>
</evidence>
<comment type="similarity">
    <text evidence="1 3">Belongs to the enoyl-CoA hydratase/isomerase family.</text>
</comment>
<keyword evidence="5" id="KW-1185">Reference proteome</keyword>
<dbReference type="InterPro" id="IPR001753">
    <property type="entry name" value="Enoyl-CoA_hydra/iso"/>
</dbReference>
<dbReference type="GO" id="GO:0006635">
    <property type="term" value="P:fatty acid beta-oxidation"/>
    <property type="evidence" value="ECO:0007669"/>
    <property type="project" value="TreeGrafter"/>
</dbReference>
<dbReference type="PROSITE" id="PS00166">
    <property type="entry name" value="ENOYL_COA_HYDRATASE"/>
    <property type="match status" value="1"/>
</dbReference>
<dbReference type="GO" id="GO:0016836">
    <property type="term" value="F:hydro-lyase activity"/>
    <property type="evidence" value="ECO:0007669"/>
    <property type="project" value="UniProtKB-ARBA"/>
</dbReference>
<dbReference type="Gene3D" id="1.10.12.10">
    <property type="entry name" value="Lyase 2-enoyl-coa Hydratase, Chain A, domain 2"/>
    <property type="match status" value="1"/>
</dbReference>
<keyword evidence="2" id="KW-0456">Lyase</keyword>
<evidence type="ECO:0000256" key="3">
    <source>
        <dbReference type="RuleBase" id="RU003707"/>
    </source>
</evidence>
<dbReference type="Pfam" id="PF00378">
    <property type="entry name" value="ECH_1"/>
    <property type="match status" value="1"/>
</dbReference>
<dbReference type="OrthoDB" id="9775794at2"/>
<dbReference type="InterPro" id="IPR029045">
    <property type="entry name" value="ClpP/crotonase-like_dom_sf"/>
</dbReference>
<proteinExistence type="inferred from homology"/>
<dbReference type="RefSeq" id="WP_138365698.1">
    <property type="nucleotide sequence ID" value="NZ_VCEJ01000004.1"/>
</dbReference>
<evidence type="ECO:0000256" key="2">
    <source>
        <dbReference type="ARBA" id="ARBA00023239"/>
    </source>
</evidence>
<dbReference type="PANTHER" id="PTHR11941">
    <property type="entry name" value="ENOYL-COA HYDRATASE-RELATED"/>
    <property type="match status" value="1"/>
</dbReference>
<dbReference type="PANTHER" id="PTHR11941:SF133">
    <property type="entry name" value="1,2-EPOXYPHENYLACETYL-COA ISOMERASE"/>
    <property type="match status" value="1"/>
</dbReference>
<dbReference type="Proteomes" id="UP000306402">
    <property type="component" value="Unassembled WGS sequence"/>
</dbReference>
<accession>A0A5R9KVX3</accession>
<evidence type="ECO:0000256" key="1">
    <source>
        <dbReference type="ARBA" id="ARBA00005254"/>
    </source>
</evidence>
<name>A0A5R9KVX3_9BACT</name>
<dbReference type="FunFam" id="1.10.12.10:FF:000001">
    <property type="entry name" value="Probable enoyl-CoA hydratase, mitochondrial"/>
    <property type="match status" value="1"/>
</dbReference>
<dbReference type="SUPFAM" id="SSF52096">
    <property type="entry name" value="ClpP/crotonase"/>
    <property type="match status" value="1"/>
</dbReference>
<gene>
    <name evidence="4" type="ORF">FEN17_12520</name>
</gene>
<dbReference type="InterPro" id="IPR018376">
    <property type="entry name" value="Enoyl-CoA_hyd/isom_CS"/>
</dbReference>
<protein>
    <submittedName>
        <fullName evidence="4">Enoyl-CoA hydratase</fullName>
    </submittedName>
</protein>
<sequence>MYQNIIYESKNGIATITLNRPEVYNALNPVMIAEITQAMQEAENDATIRVVILTGSGEKAFCSGADLKDALSSPKSACEILQEFYDPMIRSIRNIPKPVVAKLNGLAVGAGCSLALACDIIIAREDAYLSLLFVQIGLMPDAGATFSLPRRVGIAKAFELSSTGRKVYAPEAEQIGLINKSVPAEELDREIEQLSNYYRSAPTLAIAAMKKVLNESYQSNLSQIQDFERENQEMLFKTRDAQEGISAFLQKRKPDFQGE</sequence>
<dbReference type="InterPro" id="IPR014748">
    <property type="entry name" value="Enoyl-CoA_hydra_C"/>
</dbReference>
<evidence type="ECO:0000313" key="5">
    <source>
        <dbReference type="Proteomes" id="UP000306402"/>
    </source>
</evidence>
<dbReference type="EMBL" id="VCEJ01000004">
    <property type="protein sequence ID" value="TLV00318.1"/>
    <property type="molecule type" value="Genomic_DNA"/>
</dbReference>
<organism evidence="4 5">
    <name type="scientific">Dyadobacter luticola</name>
    <dbReference type="NCBI Taxonomy" id="1979387"/>
    <lineage>
        <taxon>Bacteria</taxon>
        <taxon>Pseudomonadati</taxon>
        <taxon>Bacteroidota</taxon>
        <taxon>Cytophagia</taxon>
        <taxon>Cytophagales</taxon>
        <taxon>Spirosomataceae</taxon>
        <taxon>Dyadobacter</taxon>
    </lineage>
</organism>